<evidence type="ECO:0000313" key="2">
    <source>
        <dbReference type="Proteomes" id="UP001151079"/>
    </source>
</evidence>
<gene>
    <name evidence="1" type="ORF">OIU83_22900</name>
</gene>
<dbReference type="RefSeq" id="WP_264208593.1">
    <property type="nucleotide sequence ID" value="NZ_JAOZEW010000039.1"/>
</dbReference>
<comment type="caution">
    <text evidence="1">The sequence shown here is derived from an EMBL/GenBank/DDBJ whole genome shotgun (WGS) entry which is preliminary data.</text>
</comment>
<protein>
    <submittedName>
        <fullName evidence="1">Excinuclease ABC subunit B</fullName>
    </submittedName>
</protein>
<sequence length="136" mass="15751">MNLMNTDAEKISLLLELISFSTVDGELHKREYDFLWLVARELNIDEVTFKDLFHQEVPPLVIKSEFQRIQQFYRLALIMYCDGILHSKEAKAIQQIAIDMGLNPVATKRILNLMKNAPNAIIDPAVLLKIFQEQHN</sequence>
<dbReference type="SUPFAM" id="SSF158682">
    <property type="entry name" value="TerB-like"/>
    <property type="match status" value="2"/>
</dbReference>
<dbReference type="EMBL" id="JAOZEW010000039">
    <property type="protein sequence ID" value="MCV9930527.1"/>
    <property type="molecule type" value="Genomic_DNA"/>
</dbReference>
<accession>A0A9X2ZKT7</accession>
<name>A0A9X2ZKT7_9FLAO</name>
<dbReference type="InterPro" id="IPR029024">
    <property type="entry name" value="TerB-like"/>
</dbReference>
<keyword evidence="2" id="KW-1185">Reference proteome</keyword>
<dbReference type="Gene3D" id="1.10.3680.10">
    <property type="entry name" value="TerB-like"/>
    <property type="match status" value="2"/>
</dbReference>
<evidence type="ECO:0000313" key="1">
    <source>
        <dbReference type="EMBL" id="MCV9930527.1"/>
    </source>
</evidence>
<proteinExistence type="predicted"/>
<reference evidence="1" key="1">
    <citation type="submission" date="2022-10" db="EMBL/GenBank/DDBJ databases">
        <title>Two novel species of Flavobacterium.</title>
        <authorList>
            <person name="Liu Q."/>
            <person name="Xin Y.-H."/>
        </authorList>
    </citation>
    <scope>NUCLEOTIDE SEQUENCE</scope>
    <source>
        <strain evidence="1">LS1R49</strain>
    </source>
</reference>
<dbReference type="Proteomes" id="UP001151079">
    <property type="component" value="Unassembled WGS sequence"/>
</dbReference>
<organism evidence="1 2">
    <name type="scientific">Flavobacterium shii</name>
    <dbReference type="NCBI Taxonomy" id="2987687"/>
    <lineage>
        <taxon>Bacteria</taxon>
        <taxon>Pseudomonadati</taxon>
        <taxon>Bacteroidota</taxon>
        <taxon>Flavobacteriia</taxon>
        <taxon>Flavobacteriales</taxon>
        <taxon>Flavobacteriaceae</taxon>
        <taxon>Flavobacterium</taxon>
    </lineage>
</organism>
<dbReference type="AlphaFoldDB" id="A0A9X2ZKT7"/>